<dbReference type="PROSITE" id="PS51833">
    <property type="entry name" value="HDOD"/>
    <property type="match status" value="1"/>
</dbReference>
<dbReference type="eggNOG" id="COG1639">
    <property type="taxonomic scope" value="Bacteria"/>
</dbReference>
<accession>C6WVX6</accession>
<sequence>MAAIPVDLAARDLNAWVNFLRTAEIPVLKQTAREIGRLKEDEDNLSARAITNVVLNDPMMVFKVLSYAQKHKSRSQLQDLAQVEQAIMMMGTGTFFRNIPPVPLVEDALKTNLTALMQLLKLIKRAHRAANFAVEWAAHLNDLHAEEVLIAALLHDLSEMLMWCYAPEKMNHIHNFQAADKTLRSKAVQQEVLGFILHDLQVQLVEVFQLPPLLGKLMQDGASGEQRVKNVTLAVNLARHSANGWDDAALPDDYRDIAELLRLDVDRVMRVVGVPDAPQS</sequence>
<evidence type="ECO:0000313" key="2">
    <source>
        <dbReference type="EMBL" id="ACT48075.1"/>
    </source>
</evidence>
<dbReference type="AlphaFoldDB" id="C6WVX6"/>
<dbReference type="PANTHER" id="PTHR33525:SF5">
    <property type="entry name" value="TWO COMPONENT SIGNAL TRANSDUCTION SYSTEM RESPONSE REGULATOR"/>
    <property type="match status" value="1"/>
</dbReference>
<dbReference type="Gene3D" id="1.10.3210.10">
    <property type="entry name" value="Hypothetical protein af1432"/>
    <property type="match status" value="1"/>
</dbReference>
<gene>
    <name evidence="2" type="ordered locus">Mmol_1169</name>
</gene>
<dbReference type="SUPFAM" id="SSF109604">
    <property type="entry name" value="HD-domain/PDEase-like"/>
    <property type="match status" value="1"/>
</dbReference>
<dbReference type="Pfam" id="PF08668">
    <property type="entry name" value="HDOD"/>
    <property type="match status" value="1"/>
</dbReference>
<name>C6WVX6_METML</name>
<proteinExistence type="predicted"/>
<keyword evidence="3" id="KW-1185">Reference proteome</keyword>
<feature type="domain" description="HDOD" evidence="1">
    <location>
        <begin position="25"/>
        <end position="224"/>
    </location>
</feature>
<dbReference type="STRING" id="583345.Mmol_1169"/>
<organism evidence="2 3">
    <name type="scientific">Methylotenera mobilis (strain JLW8 / ATCC BAA-1282 / DSM 17540)</name>
    <dbReference type="NCBI Taxonomy" id="583345"/>
    <lineage>
        <taxon>Bacteria</taxon>
        <taxon>Pseudomonadati</taxon>
        <taxon>Pseudomonadota</taxon>
        <taxon>Betaproteobacteria</taxon>
        <taxon>Nitrosomonadales</taxon>
        <taxon>Methylophilaceae</taxon>
        <taxon>Methylotenera</taxon>
    </lineage>
</organism>
<dbReference type="RefSeq" id="WP_015832110.1">
    <property type="nucleotide sequence ID" value="NC_012968.1"/>
</dbReference>
<protein>
    <submittedName>
        <fullName evidence="2">Putative signal transduction protein</fullName>
    </submittedName>
</protein>
<evidence type="ECO:0000313" key="3">
    <source>
        <dbReference type="Proteomes" id="UP000002742"/>
    </source>
</evidence>
<dbReference type="KEGG" id="mmb:Mmol_1169"/>
<reference evidence="2 3" key="2">
    <citation type="journal article" date="2011" name="J. Bacteriol.">
        <title>Genomes of three methylotrophs from a single niche uncover genetic and metabolic divergence of Methylophilaceae.</title>
        <authorList>
            <person name="Lapidus A."/>
            <person name="Clum A."/>
            <person name="Labutti K."/>
            <person name="Kaluzhnaya M.G."/>
            <person name="Lim S."/>
            <person name="Beck D.A."/>
            <person name="Glavina Del Rio T."/>
            <person name="Nolan M."/>
            <person name="Mavromatis K."/>
            <person name="Huntemann M."/>
            <person name="Lucas S."/>
            <person name="Lidstrom M.E."/>
            <person name="Ivanova N."/>
            <person name="Chistoserdova L."/>
        </authorList>
    </citation>
    <scope>NUCLEOTIDE SEQUENCE [LARGE SCALE GENOMIC DNA]</scope>
    <source>
        <strain evidence="3">JLW8 / ATCC BAA-1282 / DSM 17540</strain>
    </source>
</reference>
<evidence type="ECO:0000259" key="1">
    <source>
        <dbReference type="PROSITE" id="PS51833"/>
    </source>
</evidence>
<dbReference type="HOGENOM" id="CLU_942058_0_0_4"/>
<dbReference type="InterPro" id="IPR052340">
    <property type="entry name" value="RNase_Y/CdgJ"/>
</dbReference>
<dbReference type="OrthoDB" id="9126875at2"/>
<reference evidence="3" key="1">
    <citation type="submission" date="2009-07" db="EMBL/GenBank/DDBJ databases">
        <title>Complete sequence of Methylotenera mobilis JLW8.</title>
        <authorList>
            <consortium name="US DOE Joint Genome Institute"/>
            <person name="Lucas S."/>
            <person name="Copeland A."/>
            <person name="Lapidus A."/>
            <person name="Glavina del Rio T."/>
            <person name="Tice H."/>
            <person name="Bruce D."/>
            <person name="Goodwin L."/>
            <person name="Pitluck S."/>
            <person name="LaButti K.M."/>
            <person name="Clum A."/>
            <person name="Larimer F."/>
            <person name="Land M."/>
            <person name="Hauser L."/>
            <person name="Kyrpides N."/>
            <person name="Mikhailova N."/>
            <person name="Kayluzhnaya M."/>
            <person name="Chistoserdova L."/>
        </authorList>
    </citation>
    <scope>NUCLEOTIDE SEQUENCE [LARGE SCALE GENOMIC DNA]</scope>
    <source>
        <strain evidence="3">JLW8 / ATCC BAA-1282 / DSM 17540</strain>
    </source>
</reference>
<dbReference type="PANTHER" id="PTHR33525">
    <property type="match status" value="1"/>
</dbReference>
<dbReference type="Proteomes" id="UP000002742">
    <property type="component" value="Chromosome"/>
</dbReference>
<dbReference type="EMBL" id="CP001672">
    <property type="protein sequence ID" value="ACT48075.1"/>
    <property type="molecule type" value="Genomic_DNA"/>
</dbReference>
<dbReference type="InterPro" id="IPR013976">
    <property type="entry name" value="HDOD"/>
</dbReference>